<dbReference type="Proteomes" id="UP000053237">
    <property type="component" value="Unassembled WGS sequence"/>
</dbReference>
<dbReference type="InParanoid" id="A0A024GIT9"/>
<keyword evidence="2" id="KW-1185">Reference proteome</keyword>
<protein>
    <submittedName>
        <fullName evidence="1">Uncharacterized protein</fullName>
    </submittedName>
</protein>
<dbReference type="EMBL" id="CAIX01000142">
    <property type="protein sequence ID" value="CCI46808.1"/>
    <property type="molecule type" value="Genomic_DNA"/>
</dbReference>
<proteinExistence type="predicted"/>
<evidence type="ECO:0000313" key="1">
    <source>
        <dbReference type="EMBL" id="CCI46808.1"/>
    </source>
</evidence>
<dbReference type="AlphaFoldDB" id="A0A024GIT9"/>
<evidence type="ECO:0000313" key="2">
    <source>
        <dbReference type="Proteomes" id="UP000053237"/>
    </source>
</evidence>
<reference evidence="1 2" key="1">
    <citation type="submission" date="2012-05" db="EMBL/GenBank/DDBJ databases">
        <title>Recombination and specialization in a pathogen metapopulation.</title>
        <authorList>
            <person name="Gardiner A."/>
            <person name="Kemen E."/>
            <person name="Schultz-Larsen T."/>
            <person name="MacLean D."/>
            <person name="Van Oosterhout C."/>
            <person name="Jones J.D.G."/>
        </authorList>
    </citation>
    <scope>NUCLEOTIDE SEQUENCE [LARGE SCALE GENOMIC DNA]</scope>
    <source>
        <strain evidence="1 2">Ac Nc2</strain>
    </source>
</reference>
<name>A0A024GIT9_9STRA</name>
<accession>A0A024GIT9</accession>
<sequence length="401" mass="44936">MNNNEGEMNFVAYTDPGFELRLFKLNCVTTSMCKAPKTLLSKKVDDLLANFKALGSSKDEPRNPDKEDTTSSSTCMHFSTSVYAAGNAYMYPIMMNYPASKPHTQFPSCYSCMLKELGRVDHVPSLEDLVESIQPTSSRSSLVFFKQELHVQEAAIRCTEKCKWVTGLSKKVCAFLGDMAIIEKKRSQIDSVGTHSTAARPPKRKANEVTIGENDPMVTYALMSASTHSFIPSNEKAGIKTKLHNAIKTLSLEASNDAVWFLQFDQREKFRSVAFCIASMSNSYVVSSASLYILTSPFEYMLLDAFCKLPSKIEVKVYKNIQNAMPLQPSDFTSVIISLDFERSSQDKNHQRIDEQSNADIVQQSNADIVQQSPMGIVRGEKSRTHWFNTRKAPQGEIQML</sequence>
<gene>
    <name evidence="1" type="ORF">BN9_077630</name>
</gene>
<organism evidence="1 2">
    <name type="scientific">Albugo candida</name>
    <dbReference type="NCBI Taxonomy" id="65357"/>
    <lineage>
        <taxon>Eukaryota</taxon>
        <taxon>Sar</taxon>
        <taxon>Stramenopiles</taxon>
        <taxon>Oomycota</taxon>
        <taxon>Peronosporomycetes</taxon>
        <taxon>Albuginales</taxon>
        <taxon>Albuginaceae</taxon>
        <taxon>Albugo</taxon>
    </lineage>
</organism>
<comment type="caution">
    <text evidence="1">The sequence shown here is derived from an EMBL/GenBank/DDBJ whole genome shotgun (WGS) entry which is preliminary data.</text>
</comment>